<evidence type="ECO:0000313" key="8">
    <source>
        <dbReference type="EMBL" id="SLM27532.1"/>
    </source>
</evidence>
<dbReference type="PANTHER" id="PTHR43065">
    <property type="entry name" value="SENSOR HISTIDINE KINASE"/>
    <property type="match status" value="1"/>
</dbReference>
<protein>
    <recommendedName>
        <fullName evidence="2">histidine kinase</fullName>
        <ecNumber evidence="2">2.7.13.3</ecNumber>
    </recommendedName>
</protein>
<dbReference type="CDD" id="cd00082">
    <property type="entry name" value="HisKA"/>
    <property type="match status" value="1"/>
</dbReference>
<dbReference type="SUPFAM" id="SSF52172">
    <property type="entry name" value="CheY-like"/>
    <property type="match status" value="1"/>
</dbReference>
<dbReference type="InterPro" id="IPR005467">
    <property type="entry name" value="His_kinase_dom"/>
</dbReference>
<dbReference type="SUPFAM" id="SSF55874">
    <property type="entry name" value="ATPase domain of HSP90 chaperone/DNA topoisomerase II/histidine kinase"/>
    <property type="match status" value="1"/>
</dbReference>
<dbReference type="Gene3D" id="1.20.5.390">
    <property type="entry name" value="L1 transposable element, trimerization domain"/>
    <property type="match status" value="1"/>
</dbReference>
<dbReference type="Gene3D" id="3.30.565.10">
    <property type="entry name" value="Histidine kinase-like ATPase, C-terminal domain"/>
    <property type="match status" value="1"/>
</dbReference>
<dbReference type="EMBL" id="FWEV01000006">
    <property type="protein sequence ID" value="SLM27532.1"/>
    <property type="molecule type" value="Genomic_DNA"/>
</dbReference>
<evidence type="ECO:0000256" key="3">
    <source>
        <dbReference type="ARBA" id="ARBA00022553"/>
    </source>
</evidence>
<dbReference type="InterPro" id="IPR036890">
    <property type="entry name" value="HATPase_C_sf"/>
</dbReference>
<evidence type="ECO:0000256" key="1">
    <source>
        <dbReference type="ARBA" id="ARBA00000085"/>
    </source>
</evidence>
<proteinExistence type="predicted"/>
<keyword evidence="5" id="KW-0175">Coiled coil</keyword>
<dbReference type="InterPro" id="IPR004358">
    <property type="entry name" value="Sig_transdc_His_kin-like_C"/>
</dbReference>
<organism evidence="8 9">
    <name type="scientific">Desulfamplus magnetovallimortis</name>
    <dbReference type="NCBI Taxonomy" id="1246637"/>
    <lineage>
        <taxon>Bacteria</taxon>
        <taxon>Pseudomonadati</taxon>
        <taxon>Thermodesulfobacteriota</taxon>
        <taxon>Desulfobacteria</taxon>
        <taxon>Desulfobacterales</taxon>
        <taxon>Desulfobacteraceae</taxon>
        <taxon>Desulfamplus</taxon>
    </lineage>
</organism>
<keyword evidence="8" id="KW-0808">Transferase</keyword>
<sequence>MILCDLRMPEMDGLAVLGEVVKKSPETPVIIISGAANIGDTVDALRLGAWDYIIKPIQDMTVLIHSVTKCLERAQLLREKEQYRKGLEKVNAQLIQSLDALEKTKDKLVQAEKMAALGGLVAGVAHEINTPVGIAITAASFLKDRTGSINSLFTSGTLKKSDLENYLQNMGEVSHSILVNMERAAALIKSFKQVAVDQTIEEKRVFNLKKYLQDVLVSLRPAYRNRMGIVLEVNCPDTIEVNSYPGAFSQIISNLLMNSFIHGFKDEKSDKGEVFFDISFENSDLFIKYRDTGVGMNDEQLAKIFDPFFTTTRGQGGTGLGMSIVFNLVTQTLGGTIECKSVYGEETEFLISVPGVLVL</sequence>
<dbReference type="SUPFAM" id="SSF47384">
    <property type="entry name" value="Homodimeric domain of signal transducing histidine kinase"/>
    <property type="match status" value="1"/>
</dbReference>
<dbReference type="Gene3D" id="1.10.287.130">
    <property type="match status" value="1"/>
</dbReference>
<dbReference type="EC" id="2.7.13.3" evidence="2"/>
<dbReference type="InterPro" id="IPR003594">
    <property type="entry name" value="HATPase_dom"/>
</dbReference>
<dbReference type="PROSITE" id="PS50110">
    <property type="entry name" value="RESPONSE_REGULATORY"/>
    <property type="match status" value="1"/>
</dbReference>
<dbReference type="AlphaFoldDB" id="A0A1W1H513"/>
<dbReference type="Proteomes" id="UP000191931">
    <property type="component" value="Unassembled WGS sequence"/>
</dbReference>
<dbReference type="PRINTS" id="PR00344">
    <property type="entry name" value="BCTRLSENSOR"/>
</dbReference>
<evidence type="ECO:0000313" key="9">
    <source>
        <dbReference type="Proteomes" id="UP000191931"/>
    </source>
</evidence>
<feature type="domain" description="Histidine kinase" evidence="6">
    <location>
        <begin position="123"/>
        <end position="357"/>
    </location>
</feature>
<feature type="domain" description="Response regulatory" evidence="7">
    <location>
        <begin position="1"/>
        <end position="70"/>
    </location>
</feature>
<name>A0A1W1H513_9BACT</name>
<accession>A0A1W1H513</accession>
<dbReference type="Pfam" id="PF02518">
    <property type="entry name" value="HATPase_c"/>
    <property type="match status" value="1"/>
</dbReference>
<feature type="coiled-coil region" evidence="5">
    <location>
        <begin position="73"/>
        <end position="111"/>
    </location>
</feature>
<dbReference type="Pfam" id="PF00072">
    <property type="entry name" value="Response_reg"/>
    <property type="match status" value="1"/>
</dbReference>
<comment type="catalytic activity">
    <reaction evidence="1">
        <text>ATP + protein L-histidine = ADP + protein N-phospho-L-histidine.</text>
        <dbReference type="EC" id="2.7.13.3"/>
    </reaction>
</comment>
<gene>
    <name evidence="8" type="ORF">MTBBW1_1030021</name>
</gene>
<dbReference type="InterPro" id="IPR036097">
    <property type="entry name" value="HisK_dim/P_sf"/>
</dbReference>
<dbReference type="SMART" id="SM00387">
    <property type="entry name" value="HATPase_c"/>
    <property type="match status" value="1"/>
</dbReference>
<dbReference type="InterPro" id="IPR003661">
    <property type="entry name" value="HisK_dim/P_dom"/>
</dbReference>
<dbReference type="InterPro" id="IPR001789">
    <property type="entry name" value="Sig_transdc_resp-reg_receiver"/>
</dbReference>
<dbReference type="PROSITE" id="PS50109">
    <property type="entry name" value="HIS_KIN"/>
    <property type="match status" value="1"/>
</dbReference>
<dbReference type="STRING" id="1246637.MTBBW1_1030021"/>
<keyword evidence="8" id="KW-0418">Kinase</keyword>
<evidence type="ECO:0000259" key="7">
    <source>
        <dbReference type="PROSITE" id="PS50110"/>
    </source>
</evidence>
<reference evidence="8 9" key="1">
    <citation type="submission" date="2017-03" db="EMBL/GenBank/DDBJ databases">
        <authorList>
            <person name="Afonso C.L."/>
            <person name="Miller P.J."/>
            <person name="Scott M.A."/>
            <person name="Spackman E."/>
            <person name="Goraichik I."/>
            <person name="Dimitrov K.M."/>
            <person name="Suarez D.L."/>
            <person name="Swayne D.E."/>
        </authorList>
    </citation>
    <scope>NUCLEOTIDE SEQUENCE [LARGE SCALE GENOMIC DNA]</scope>
    <source>
        <strain evidence="8">PRJEB14757</strain>
    </source>
</reference>
<feature type="modified residue" description="4-aspartylphosphate" evidence="4">
    <location>
        <position position="5"/>
    </location>
</feature>
<evidence type="ECO:0000259" key="6">
    <source>
        <dbReference type="PROSITE" id="PS50109"/>
    </source>
</evidence>
<keyword evidence="3 4" id="KW-0597">Phosphoprotein</keyword>
<keyword evidence="9" id="KW-1185">Reference proteome</keyword>
<dbReference type="PANTHER" id="PTHR43065:SF47">
    <property type="match status" value="1"/>
</dbReference>
<evidence type="ECO:0000256" key="5">
    <source>
        <dbReference type="SAM" id="Coils"/>
    </source>
</evidence>
<evidence type="ECO:0000256" key="4">
    <source>
        <dbReference type="PROSITE-ProRule" id="PRU00169"/>
    </source>
</evidence>
<evidence type="ECO:0000256" key="2">
    <source>
        <dbReference type="ARBA" id="ARBA00012438"/>
    </source>
</evidence>
<dbReference type="InterPro" id="IPR011006">
    <property type="entry name" value="CheY-like_superfamily"/>
</dbReference>
<dbReference type="GO" id="GO:0000155">
    <property type="term" value="F:phosphorelay sensor kinase activity"/>
    <property type="evidence" value="ECO:0007669"/>
    <property type="project" value="InterPro"/>
</dbReference>
<dbReference type="Gene3D" id="3.40.50.2300">
    <property type="match status" value="1"/>
</dbReference>